<dbReference type="GO" id="GO:0098839">
    <property type="term" value="C:postsynaptic density membrane"/>
    <property type="evidence" value="ECO:0007669"/>
    <property type="project" value="TreeGrafter"/>
</dbReference>
<dbReference type="Gene3D" id="2.30.42.10">
    <property type="match status" value="2"/>
</dbReference>
<dbReference type="GO" id="GO:0016323">
    <property type="term" value="C:basolateral plasma membrane"/>
    <property type="evidence" value="ECO:0007669"/>
    <property type="project" value="TreeGrafter"/>
</dbReference>
<dbReference type="GO" id="GO:0098609">
    <property type="term" value="P:cell-cell adhesion"/>
    <property type="evidence" value="ECO:0007669"/>
    <property type="project" value="TreeGrafter"/>
</dbReference>
<comment type="caution">
    <text evidence="5">The sequence shown here is derived from an EMBL/GenBank/DDBJ whole genome shotgun (WGS) entry which is preliminary data.</text>
</comment>
<organism evidence="5 6">
    <name type="scientific">Bugula neritina</name>
    <name type="common">Brown bryozoan</name>
    <name type="synonym">Sertularia neritina</name>
    <dbReference type="NCBI Taxonomy" id="10212"/>
    <lineage>
        <taxon>Eukaryota</taxon>
        <taxon>Metazoa</taxon>
        <taxon>Spiralia</taxon>
        <taxon>Lophotrochozoa</taxon>
        <taxon>Bryozoa</taxon>
        <taxon>Gymnolaemata</taxon>
        <taxon>Cheilostomatida</taxon>
        <taxon>Flustrina</taxon>
        <taxon>Buguloidea</taxon>
        <taxon>Bugulidae</taxon>
        <taxon>Bugula</taxon>
    </lineage>
</organism>
<gene>
    <name evidence="5" type="ORF">EB796_010355</name>
</gene>
<dbReference type="InterPro" id="IPR050614">
    <property type="entry name" value="Synaptic_Scaffolding_LAP-MAGUK"/>
</dbReference>
<evidence type="ECO:0000259" key="4">
    <source>
        <dbReference type="PROSITE" id="PS50106"/>
    </source>
</evidence>
<sequence>MRPPPRPQENVGHSPQARRTAADYQPAPPVEDVVPPPVAARNQEFAPPLVSRTPLRPEGDSGLGFSIAGGKENPHIVGDPGIFITKIIPGGAAAVEGRLRMNDQIVSVNEVNVEDCTHEDAVQALKAAGVNVRLYIRRHKAPLESIVEIELVKGNKGLGFSIAGGIGSQHIPGDDGIFITRIIPGGTAELEGQLAVGDRLIAVNETVLESVTHEDAVSALKATQTNVVLTVVKLVYPSVTPQGTPRKTVAPPTALRAQFTV</sequence>
<dbReference type="SUPFAM" id="SSF50156">
    <property type="entry name" value="PDZ domain-like"/>
    <property type="match status" value="2"/>
</dbReference>
<feature type="compositionally biased region" description="Pro residues" evidence="3">
    <location>
        <begin position="26"/>
        <end position="38"/>
    </location>
</feature>
<dbReference type="EMBL" id="VXIV02001623">
    <property type="protein sequence ID" value="KAF6031335.1"/>
    <property type="molecule type" value="Genomic_DNA"/>
</dbReference>
<dbReference type="Pfam" id="PF00595">
    <property type="entry name" value="PDZ"/>
    <property type="match status" value="2"/>
</dbReference>
<evidence type="ECO:0000256" key="1">
    <source>
        <dbReference type="ARBA" id="ARBA00004370"/>
    </source>
</evidence>
<proteinExistence type="predicted"/>
<dbReference type="PROSITE" id="PS50106">
    <property type="entry name" value="PDZ"/>
    <property type="match status" value="2"/>
</dbReference>
<dbReference type="GO" id="GO:0031594">
    <property type="term" value="C:neuromuscular junction"/>
    <property type="evidence" value="ECO:0007669"/>
    <property type="project" value="TreeGrafter"/>
</dbReference>
<dbReference type="GO" id="GO:0097120">
    <property type="term" value="P:receptor localization to synapse"/>
    <property type="evidence" value="ECO:0007669"/>
    <property type="project" value="TreeGrafter"/>
</dbReference>
<evidence type="ECO:0000256" key="2">
    <source>
        <dbReference type="ARBA" id="ARBA00023136"/>
    </source>
</evidence>
<dbReference type="GO" id="GO:0043005">
    <property type="term" value="C:neuron projection"/>
    <property type="evidence" value="ECO:0007669"/>
    <property type="project" value="TreeGrafter"/>
</dbReference>
<comment type="subcellular location">
    <subcellularLocation>
        <location evidence="1">Membrane</location>
    </subcellularLocation>
</comment>
<dbReference type="GO" id="GO:0099072">
    <property type="term" value="P:regulation of postsynaptic membrane neurotransmitter receptor levels"/>
    <property type="evidence" value="ECO:0007669"/>
    <property type="project" value="TreeGrafter"/>
</dbReference>
<evidence type="ECO:0000313" key="6">
    <source>
        <dbReference type="Proteomes" id="UP000593567"/>
    </source>
</evidence>
<dbReference type="AlphaFoldDB" id="A0A7J7JZL1"/>
<dbReference type="GO" id="GO:0019901">
    <property type="term" value="F:protein kinase binding"/>
    <property type="evidence" value="ECO:0007669"/>
    <property type="project" value="TreeGrafter"/>
</dbReference>
<dbReference type="GO" id="GO:0043113">
    <property type="term" value="P:receptor clustering"/>
    <property type="evidence" value="ECO:0007669"/>
    <property type="project" value="TreeGrafter"/>
</dbReference>
<feature type="region of interest" description="Disordered" evidence="3">
    <location>
        <begin position="46"/>
        <end position="65"/>
    </location>
</feature>
<dbReference type="SMART" id="SM00228">
    <property type="entry name" value="PDZ"/>
    <property type="match status" value="2"/>
</dbReference>
<evidence type="ECO:0000313" key="5">
    <source>
        <dbReference type="EMBL" id="KAF6031335.1"/>
    </source>
</evidence>
<dbReference type="Proteomes" id="UP000593567">
    <property type="component" value="Unassembled WGS sequence"/>
</dbReference>
<name>A0A7J7JZL1_BUGNE</name>
<dbReference type="GO" id="GO:0045197">
    <property type="term" value="P:establishment or maintenance of epithelial cell apical/basal polarity"/>
    <property type="evidence" value="ECO:0007669"/>
    <property type="project" value="TreeGrafter"/>
</dbReference>
<dbReference type="InterPro" id="IPR036034">
    <property type="entry name" value="PDZ_sf"/>
</dbReference>
<feature type="region of interest" description="Disordered" evidence="3">
    <location>
        <begin position="1"/>
        <end position="41"/>
    </location>
</feature>
<accession>A0A7J7JZL1</accession>
<protein>
    <recommendedName>
        <fullName evidence="4">PDZ domain-containing protein</fullName>
    </recommendedName>
</protein>
<dbReference type="OrthoDB" id="78824at2759"/>
<keyword evidence="6" id="KW-1185">Reference proteome</keyword>
<dbReference type="PANTHER" id="PTHR23119:SF51">
    <property type="entry name" value="DISKS LARGE 1 TUMOR SUPPRESSOR PROTEIN"/>
    <property type="match status" value="1"/>
</dbReference>
<feature type="domain" description="PDZ" evidence="4">
    <location>
        <begin position="52"/>
        <end position="140"/>
    </location>
</feature>
<evidence type="ECO:0000256" key="3">
    <source>
        <dbReference type="SAM" id="MobiDB-lite"/>
    </source>
</evidence>
<dbReference type="InterPro" id="IPR001478">
    <property type="entry name" value="PDZ"/>
</dbReference>
<dbReference type="CDD" id="cd06724">
    <property type="entry name" value="PDZ2_Dlg1-2-4-like"/>
    <property type="match status" value="1"/>
</dbReference>
<dbReference type="PANTHER" id="PTHR23119">
    <property type="entry name" value="DISCS LARGE"/>
    <property type="match status" value="1"/>
</dbReference>
<feature type="domain" description="PDZ" evidence="4">
    <location>
        <begin position="148"/>
        <end position="235"/>
    </location>
</feature>
<keyword evidence="2" id="KW-0472">Membrane</keyword>
<dbReference type="FunFam" id="2.30.42.10:FF:000004">
    <property type="entry name" value="Disks large homolog 4 isoform 2"/>
    <property type="match status" value="1"/>
</dbReference>
<dbReference type="GO" id="GO:0007268">
    <property type="term" value="P:chemical synaptic transmission"/>
    <property type="evidence" value="ECO:0007669"/>
    <property type="project" value="TreeGrafter"/>
</dbReference>
<reference evidence="5" key="1">
    <citation type="submission" date="2020-06" db="EMBL/GenBank/DDBJ databases">
        <title>Draft genome of Bugula neritina, a colonial animal packing powerful symbionts and potential medicines.</title>
        <authorList>
            <person name="Rayko M."/>
        </authorList>
    </citation>
    <scope>NUCLEOTIDE SEQUENCE [LARGE SCALE GENOMIC DNA]</scope>
    <source>
        <strain evidence="5">Kwan_BN1</strain>
    </source>
</reference>